<evidence type="ECO:0000256" key="3">
    <source>
        <dbReference type="ARBA" id="ARBA00022795"/>
    </source>
</evidence>
<feature type="domain" description="Flagellar hook-length control protein-like C-terminal" evidence="5">
    <location>
        <begin position="256"/>
        <end position="337"/>
    </location>
</feature>
<evidence type="ECO:0000313" key="10">
    <source>
        <dbReference type="Proteomes" id="UP000295134"/>
    </source>
</evidence>
<keyword evidence="11" id="KW-1185">Reference proteome</keyword>
<dbReference type="EMBL" id="CP123523">
    <property type="protein sequence ID" value="WGM07009.1"/>
    <property type="molecule type" value="Genomic_DNA"/>
</dbReference>
<dbReference type="GO" id="GO:0009424">
    <property type="term" value="C:bacterial-type flagellum hook"/>
    <property type="evidence" value="ECO:0007669"/>
    <property type="project" value="InterPro"/>
</dbReference>
<dbReference type="RefSeq" id="WP_026822112.1">
    <property type="nucleotide sequence ID" value="NZ_CP038613.1"/>
</dbReference>
<dbReference type="GeneID" id="96876691"/>
<keyword evidence="3" id="KW-1005">Bacterial flagellum biogenesis</keyword>
<dbReference type="InterPro" id="IPR038610">
    <property type="entry name" value="FliK-like_C_sf"/>
</dbReference>
<evidence type="ECO:0000256" key="2">
    <source>
        <dbReference type="ARBA" id="ARBA00009149"/>
    </source>
</evidence>
<keyword evidence="6" id="KW-0966">Cell projection</keyword>
<evidence type="ECO:0000313" key="8">
    <source>
        <dbReference type="EMBL" id="WGM02736.1"/>
    </source>
</evidence>
<proteinExistence type="inferred from homology"/>
<name>D2TYF5_9GAMM</name>
<evidence type="ECO:0000256" key="4">
    <source>
        <dbReference type="SAM" id="MobiDB-lite"/>
    </source>
</evidence>
<dbReference type="PRINTS" id="PR01007">
    <property type="entry name" value="FLGHOOKFLIK"/>
</dbReference>
<keyword evidence="6" id="KW-0282">Flagellum</keyword>
<dbReference type="GO" id="GO:0044780">
    <property type="term" value="P:bacterial-type flagellum assembly"/>
    <property type="evidence" value="ECO:0007669"/>
    <property type="project" value="InterPro"/>
</dbReference>
<sequence length="383" mass="41768">MIDTSVTFTASSPAADPQSATEESSVNFAQMLTNHSAQTKNKNVANDADLNIEQQEDALLTISGPLANEPSAQIDETMTLADQSAFMPLTANQFIDQLPIQLAEVATQLRLENDRATVADETTEQAIFEQLTNNIDNSDEKLHLKSHSQLATLASHNSSIEYPLANLSAPFKEQPTSQSLSLQPAMQSNINTATLTNMAENPELLNLSPSNNNAIPLTSWSAHPSALTHSMTASVNSIALTTPIDQPEWGQKFSEQIVMLSRHGSQQAELRLHPEELGSLQIQLKIFDDKAQLSVVTANQQARQIIESNLTQLRHALSEQGIQLGQTHVGEQHSEQNSPPDNQSATPLSSITNEQHEQESENSLTQVRQINQAQITTGIDVFA</sequence>
<organism evidence="6">
    <name type="scientific">Arsenophonus nasoniae</name>
    <name type="common">son-killer infecting Nasonia vitripennis</name>
    <dbReference type="NCBI Taxonomy" id="638"/>
    <lineage>
        <taxon>Bacteria</taxon>
        <taxon>Pseudomonadati</taxon>
        <taxon>Pseudomonadota</taxon>
        <taxon>Gammaproteobacteria</taxon>
        <taxon>Enterobacterales</taxon>
        <taxon>Morganellaceae</taxon>
        <taxon>Arsenophonus</taxon>
    </lineage>
</organism>
<gene>
    <name evidence="6" type="primary">fliK</name>
    <name evidence="6" type="ORF">ARN_11740</name>
    <name evidence="7" type="ORF">ArsFIN_15280</name>
    <name evidence="8" type="ORF">QE210_06595</name>
    <name evidence="9" type="ORF">QE258_07010</name>
</gene>
<protein>
    <submittedName>
        <fullName evidence="6 7">Flagellar hook-length control protein</fullName>
    </submittedName>
</protein>
<evidence type="ECO:0000313" key="6">
    <source>
        <dbReference type="EMBL" id="CBA72442.1"/>
    </source>
</evidence>
<dbReference type="Proteomes" id="UP000295134">
    <property type="component" value="Chromosome"/>
</dbReference>
<dbReference type="InterPro" id="IPR001635">
    <property type="entry name" value="Flag_hook_Flik"/>
</dbReference>
<reference evidence="8" key="3">
    <citation type="submission" date="2023-04" db="EMBL/GenBank/DDBJ databases">
        <title>Genome dynamics across the evolutionary transition to endosymbiosis.</title>
        <authorList>
            <person name="Siozios S."/>
            <person name="Nadal-Jimenez P."/>
            <person name="Azagi T."/>
            <person name="Sprong H."/>
            <person name="Frost C.L."/>
            <person name="Parratt S.R."/>
            <person name="Taylor G."/>
            <person name="Brettell L."/>
            <person name="Lew K.C."/>
            <person name="Croft L."/>
            <person name="King K.C."/>
            <person name="Brockhurst M.A."/>
            <person name="Hypsa V."/>
            <person name="Novakova E."/>
            <person name="Darby A.C."/>
            <person name="Hurst G.D.D."/>
        </authorList>
    </citation>
    <scope>NUCLEOTIDE SEQUENCE</scope>
    <source>
        <strain evidence="9">ANv_CAN</strain>
        <strain evidence="8">APv</strain>
    </source>
</reference>
<dbReference type="EMBL" id="CP038613">
    <property type="protein sequence ID" value="QBY42964.1"/>
    <property type="molecule type" value="Genomic_DNA"/>
</dbReference>
<dbReference type="KEGG" id="ans:ArsFIN_15280"/>
<dbReference type="PANTHER" id="PTHR37533:SF2">
    <property type="entry name" value="FLAGELLAR HOOK-LENGTH CONTROL PROTEIN"/>
    <property type="match status" value="1"/>
</dbReference>
<evidence type="ECO:0000313" key="9">
    <source>
        <dbReference type="EMBL" id="WGM07009.1"/>
    </source>
</evidence>
<comment type="function">
    <text evidence="1">Controls the length of the flagellar hook.</text>
</comment>
<dbReference type="AlphaFoldDB" id="D2TYF5"/>
<dbReference type="Proteomes" id="UP001177595">
    <property type="component" value="Chromosome"/>
</dbReference>
<dbReference type="Pfam" id="PF02120">
    <property type="entry name" value="Flg_hook"/>
    <property type="match status" value="1"/>
</dbReference>
<evidence type="ECO:0000259" key="5">
    <source>
        <dbReference type="Pfam" id="PF02120"/>
    </source>
</evidence>
<dbReference type="Proteomes" id="UP001177592">
    <property type="component" value="Chromosome"/>
</dbReference>
<comment type="similarity">
    <text evidence="2">Belongs to the FliK family.</text>
</comment>
<keyword evidence="6" id="KW-0969">Cilium</keyword>
<dbReference type="EMBL" id="CP123504">
    <property type="protein sequence ID" value="WGM02736.1"/>
    <property type="molecule type" value="Genomic_DNA"/>
</dbReference>
<feature type="region of interest" description="Disordered" evidence="4">
    <location>
        <begin position="1"/>
        <end position="21"/>
    </location>
</feature>
<dbReference type="EMBL" id="FN545182">
    <property type="protein sequence ID" value="CBA72442.1"/>
    <property type="molecule type" value="Genomic_DNA"/>
</dbReference>
<reference evidence="6" key="1">
    <citation type="journal article" date="2010" name="Insect Mol. Biol.">
        <title>The draft genome sequence of Arsenophonus nasoniae, son-killer bacterium of Nasonia vitripennis, reveals genes associated with virulence and symbiosis.</title>
        <authorList>
            <person name="Wilkes T."/>
            <person name="Darby A.C."/>
            <person name="Choi J."/>
            <person name="Colborne J.K."/>
            <person name="Werren J.H."/>
            <person name="Hurst G.D.D."/>
        </authorList>
    </citation>
    <scope>NUCLEOTIDE SEQUENCE</scope>
</reference>
<dbReference type="InterPro" id="IPR021136">
    <property type="entry name" value="Flagellar_hook_control-like_C"/>
</dbReference>
<dbReference type="CDD" id="cd17470">
    <property type="entry name" value="T3SS_Flik_C"/>
    <property type="match status" value="1"/>
</dbReference>
<feature type="compositionally biased region" description="Polar residues" evidence="4">
    <location>
        <begin position="335"/>
        <end position="353"/>
    </location>
</feature>
<evidence type="ECO:0000256" key="1">
    <source>
        <dbReference type="ARBA" id="ARBA00003944"/>
    </source>
</evidence>
<evidence type="ECO:0000313" key="11">
    <source>
        <dbReference type="Proteomes" id="UP001177592"/>
    </source>
</evidence>
<dbReference type="PANTHER" id="PTHR37533">
    <property type="entry name" value="FLAGELLAR HOOK-LENGTH CONTROL PROTEIN"/>
    <property type="match status" value="1"/>
</dbReference>
<dbReference type="InterPro" id="IPR052563">
    <property type="entry name" value="FliK"/>
</dbReference>
<reference evidence="7 10" key="2">
    <citation type="submission" date="2019-03" db="EMBL/GenBank/DDBJ databases">
        <title>Long-read sequencing reveals hyperdense prophage content in a complex bacterial symbiont genome.</title>
        <authorList>
            <person name="Frost C.L."/>
            <person name="Siozios S."/>
            <person name="Nadal-Jimenez P."/>
            <person name="Brockhurst M.A."/>
            <person name="King K.C."/>
            <person name="Darby A.C."/>
            <person name="Hurst G.D.D."/>
        </authorList>
    </citation>
    <scope>NUCLEOTIDE SEQUENCE [LARGE SCALE GENOMIC DNA]</scope>
    <source>
        <strain evidence="7 10">FIN</strain>
    </source>
</reference>
<feature type="region of interest" description="Disordered" evidence="4">
    <location>
        <begin position="328"/>
        <end position="366"/>
    </location>
</feature>
<dbReference type="Gene3D" id="3.30.750.140">
    <property type="match status" value="1"/>
</dbReference>
<accession>D2TYF5</accession>
<evidence type="ECO:0000313" key="7">
    <source>
        <dbReference type="EMBL" id="QBY42964.1"/>
    </source>
</evidence>